<feature type="compositionally biased region" description="Basic and acidic residues" evidence="1">
    <location>
        <begin position="63"/>
        <end position="88"/>
    </location>
</feature>
<dbReference type="Proteomes" id="UP001583193">
    <property type="component" value="Unassembled WGS sequence"/>
</dbReference>
<accession>A0ABR3YDD5</accession>
<feature type="region of interest" description="Disordered" evidence="1">
    <location>
        <begin position="1"/>
        <end position="89"/>
    </location>
</feature>
<sequence>MSTNTNSDAHSIASSATKVETESLNQKDATTTTAKETVPDDEAVRKARAHSALRWGSTPSEPYSKDRNEEPGPDHPVHKIPLEKQEKMRQKKINPVLWAEMNENRSGEKGFWSKVAGTALGGGVIR</sequence>
<keyword evidence="3" id="KW-1185">Reference proteome</keyword>
<reference evidence="2 3" key="1">
    <citation type="journal article" date="2024" name="IMA Fungus">
        <title>IMA Genome - F19 : A genome assembly and annotation guide to empower mycologists, including annotated draft genome sequences of Ceratocystis pirilliformis, Diaporthe australafricana, Fusarium ophioides, Paecilomyces lecythidis, and Sporothrix stenoceras.</title>
        <authorList>
            <person name="Aylward J."/>
            <person name="Wilson A.M."/>
            <person name="Visagie C.M."/>
            <person name="Spraker J."/>
            <person name="Barnes I."/>
            <person name="Buitendag C."/>
            <person name="Ceriani C."/>
            <person name="Del Mar Angel L."/>
            <person name="du Plessis D."/>
            <person name="Fuchs T."/>
            <person name="Gasser K."/>
            <person name="Kramer D."/>
            <person name="Li W."/>
            <person name="Munsamy K."/>
            <person name="Piso A."/>
            <person name="Price J.L."/>
            <person name="Sonnekus B."/>
            <person name="Thomas C."/>
            <person name="van der Nest A."/>
            <person name="van Dijk A."/>
            <person name="van Heerden A."/>
            <person name="van Vuuren N."/>
            <person name="Yilmaz N."/>
            <person name="Duong T.A."/>
            <person name="van der Merwe N.A."/>
            <person name="Wingfield M.J."/>
            <person name="Wingfield B.D."/>
        </authorList>
    </citation>
    <scope>NUCLEOTIDE SEQUENCE [LARGE SCALE GENOMIC DNA]</scope>
    <source>
        <strain evidence="2 3">CMW 18167</strain>
    </source>
</reference>
<dbReference type="EMBL" id="JAVDPF010000002">
    <property type="protein sequence ID" value="KAL1885469.1"/>
    <property type="molecule type" value="Genomic_DNA"/>
</dbReference>
<proteinExistence type="predicted"/>
<feature type="compositionally biased region" description="Polar residues" evidence="1">
    <location>
        <begin position="1"/>
        <end position="35"/>
    </location>
</feature>
<evidence type="ECO:0000313" key="3">
    <source>
        <dbReference type="Proteomes" id="UP001583193"/>
    </source>
</evidence>
<organism evidence="2 3">
    <name type="scientific">Paecilomyces lecythidis</name>
    <dbReference type="NCBI Taxonomy" id="3004212"/>
    <lineage>
        <taxon>Eukaryota</taxon>
        <taxon>Fungi</taxon>
        <taxon>Dikarya</taxon>
        <taxon>Ascomycota</taxon>
        <taxon>Pezizomycotina</taxon>
        <taxon>Eurotiomycetes</taxon>
        <taxon>Eurotiomycetidae</taxon>
        <taxon>Eurotiales</taxon>
        <taxon>Thermoascaceae</taxon>
        <taxon>Paecilomyces</taxon>
    </lineage>
</organism>
<evidence type="ECO:0000256" key="1">
    <source>
        <dbReference type="SAM" id="MobiDB-lite"/>
    </source>
</evidence>
<evidence type="ECO:0000313" key="2">
    <source>
        <dbReference type="EMBL" id="KAL1885469.1"/>
    </source>
</evidence>
<name>A0ABR3YDD5_9EURO</name>
<gene>
    <name evidence="2" type="ORF">Plec18167_000963</name>
</gene>
<comment type="caution">
    <text evidence="2">The sequence shown here is derived from an EMBL/GenBank/DDBJ whole genome shotgun (WGS) entry which is preliminary data.</text>
</comment>
<protein>
    <submittedName>
        <fullName evidence="2">Uncharacterized protein</fullName>
    </submittedName>
</protein>